<evidence type="ECO:0000313" key="3">
    <source>
        <dbReference type="EMBL" id="VAX16528.1"/>
    </source>
</evidence>
<evidence type="ECO:0000256" key="1">
    <source>
        <dbReference type="SAM" id="MobiDB-lite"/>
    </source>
</evidence>
<sequence>MVAAVAWAGGEVYADRDKTKIFHKPSVTSKTITVIKKGEALTVIEKAGKFYRVRTRKGIAGYALKSHVTSKKPGSGGGGDDLDNLLTAVLGGGRSDEMNEESSSHSIRGLKDDGQVASDGSSAKSARQSVTSMENFGVSASELKQFQRDGKVGAYAR</sequence>
<gene>
    <name evidence="3" type="ORF">MNBD_NITROSPINAE01-1456</name>
</gene>
<accession>A0A3B1BYG6</accession>
<dbReference type="InterPro" id="IPR003646">
    <property type="entry name" value="SH3-like_bac-type"/>
</dbReference>
<reference evidence="3" key="1">
    <citation type="submission" date="2018-06" db="EMBL/GenBank/DDBJ databases">
        <authorList>
            <person name="Zhirakovskaya E."/>
        </authorList>
    </citation>
    <scope>NUCLEOTIDE SEQUENCE</scope>
</reference>
<dbReference type="Pfam" id="PF08239">
    <property type="entry name" value="SH3_3"/>
    <property type="match status" value="1"/>
</dbReference>
<proteinExistence type="predicted"/>
<name>A0A3B1BYG6_9ZZZZ</name>
<feature type="region of interest" description="Disordered" evidence="1">
    <location>
        <begin position="93"/>
        <end position="135"/>
    </location>
</feature>
<feature type="compositionally biased region" description="Polar residues" evidence="1">
    <location>
        <begin position="118"/>
        <end position="134"/>
    </location>
</feature>
<dbReference type="EMBL" id="UOGC01000030">
    <property type="protein sequence ID" value="VAX16528.1"/>
    <property type="molecule type" value="Genomic_DNA"/>
</dbReference>
<evidence type="ECO:0000259" key="2">
    <source>
        <dbReference type="SMART" id="SM00287"/>
    </source>
</evidence>
<dbReference type="SMART" id="SM00287">
    <property type="entry name" value="SH3b"/>
    <property type="match status" value="1"/>
</dbReference>
<organism evidence="3">
    <name type="scientific">hydrothermal vent metagenome</name>
    <dbReference type="NCBI Taxonomy" id="652676"/>
    <lineage>
        <taxon>unclassified sequences</taxon>
        <taxon>metagenomes</taxon>
        <taxon>ecological metagenomes</taxon>
    </lineage>
</organism>
<dbReference type="AlphaFoldDB" id="A0A3B1BYG6"/>
<feature type="domain" description="SH3b" evidence="2">
    <location>
        <begin position="8"/>
        <end position="72"/>
    </location>
</feature>
<dbReference type="Gene3D" id="2.30.30.40">
    <property type="entry name" value="SH3 Domains"/>
    <property type="match status" value="1"/>
</dbReference>
<protein>
    <recommendedName>
        <fullName evidence="2">SH3b domain-containing protein</fullName>
    </recommendedName>
</protein>